<reference evidence="3" key="2">
    <citation type="submission" date="2015-01" db="EMBL/GenBank/DDBJ databases">
        <title>Evolutionary Origins and Diversification of the Mycorrhizal Mutualists.</title>
        <authorList>
            <consortium name="DOE Joint Genome Institute"/>
            <consortium name="Mycorrhizal Genomics Consortium"/>
            <person name="Kohler A."/>
            <person name="Kuo A."/>
            <person name="Nagy L.G."/>
            <person name="Floudas D."/>
            <person name="Copeland A."/>
            <person name="Barry K.W."/>
            <person name="Cichocki N."/>
            <person name="Veneault-Fourrey C."/>
            <person name="LaButti K."/>
            <person name="Lindquist E.A."/>
            <person name="Lipzen A."/>
            <person name="Lundell T."/>
            <person name="Morin E."/>
            <person name="Murat C."/>
            <person name="Riley R."/>
            <person name="Ohm R."/>
            <person name="Sun H."/>
            <person name="Tunlid A."/>
            <person name="Henrissat B."/>
            <person name="Grigoriev I.V."/>
            <person name="Hibbett D.S."/>
            <person name="Martin F."/>
        </authorList>
    </citation>
    <scope>NUCLEOTIDE SEQUENCE [LARGE SCALE GENOMIC DNA]</scope>
    <source>
        <strain evidence="3">h7</strain>
    </source>
</reference>
<accession>A0A0C3CXN6</accession>
<feature type="compositionally biased region" description="Polar residues" evidence="1">
    <location>
        <begin position="96"/>
        <end position="118"/>
    </location>
</feature>
<evidence type="ECO:0000313" key="2">
    <source>
        <dbReference type="EMBL" id="KIM48924.1"/>
    </source>
</evidence>
<dbReference type="Proteomes" id="UP000053424">
    <property type="component" value="Unassembled WGS sequence"/>
</dbReference>
<proteinExistence type="predicted"/>
<organism evidence="2 3">
    <name type="scientific">Hebeloma cylindrosporum</name>
    <dbReference type="NCBI Taxonomy" id="76867"/>
    <lineage>
        <taxon>Eukaryota</taxon>
        <taxon>Fungi</taxon>
        <taxon>Dikarya</taxon>
        <taxon>Basidiomycota</taxon>
        <taxon>Agaricomycotina</taxon>
        <taxon>Agaricomycetes</taxon>
        <taxon>Agaricomycetidae</taxon>
        <taxon>Agaricales</taxon>
        <taxon>Agaricineae</taxon>
        <taxon>Hymenogastraceae</taxon>
        <taxon>Hebeloma</taxon>
    </lineage>
</organism>
<dbReference type="EMBL" id="KN831768">
    <property type="protein sequence ID" value="KIM48924.1"/>
    <property type="molecule type" value="Genomic_DNA"/>
</dbReference>
<feature type="compositionally biased region" description="Polar residues" evidence="1">
    <location>
        <begin position="187"/>
        <end position="203"/>
    </location>
</feature>
<evidence type="ECO:0000256" key="1">
    <source>
        <dbReference type="SAM" id="MobiDB-lite"/>
    </source>
</evidence>
<gene>
    <name evidence="2" type="ORF">M413DRAFT_438099</name>
</gene>
<feature type="region of interest" description="Disordered" evidence="1">
    <location>
        <begin position="96"/>
        <end position="125"/>
    </location>
</feature>
<feature type="region of interest" description="Disordered" evidence="1">
    <location>
        <begin position="138"/>
        <end position="250"/>
    </location>
</feature>
<protein>
    <submittedName>
        <fullName evidence="2">Uncharacterized protein</fullName>
    </submittedName>
</protein>
<feature type="compositionally biased region" description="Low complexity" evidence="1">
    <location>
        <begin position="158"/>
        <end position="170"/>
    </location>
</feature>
<reference evidence="2 3" key="1">
    <citation type="submission" date="2014-04" db="EMBL/GenBank/DDBJ databases">
        <authorList>
            <consortium name="DOE Joint Genome Institute"/>
            <person name="Kuo A."/>
            <person name="Gay G."/>
            <person name="Dore J."/>
            <person name="Kohler A."/>
            <person name="Nagy L.G."/>
            <person name="Floudas D."/>
            <person name="Copeland A."/>
            <person name="Barry K.W."/>
            <person name="Cichocki N."/>
            <person name="Veneault-Fourrey C."/>
            <person name="LaButti K."/>
            <person name="Lindquist E.A."/>
            <person name="Lipzen A."/>
            <person name="Lundell T."/>
            <person name="Morin E."/>
            <person name="Murat C."/>
            <person name="Sun H."/>
            <person name="Tunlid A."/>
            <person name="Henrissat B."/>
            <person name="Grigoriev I.V."/>
            <person name="Hibbett D.S."/>
            <person name="Martin F."/>
            <person name="Nordberg H.P."/>
            <person name="Cantor M.N."/>
            <person name="Hua S.X."/>
        </authorList>
    </citation>
    <scope>NUCLEOTIDE SEQUENCE [LARGE SCALE GENOMIC DNA]</scope>
    <source>
        <strain evidence="3">h7</strain>
    </source>
</reference>
<dbReference type="AlphaFoldDB" id="A0A0C3CXN6"/>
<sequence length="250" mass="27193">MPQSDRTDLLWCPDSSFLRCLPITTKNESNGRPLEDLSSGPNQLCFITTLGTECSYIRNHQQTRPMSSRNLEQYAYAPQEDSSKSVQMAPRLFQRTNNSQSDQNHLVDPSTNAKSVPPSQFKPASSFMGTHARILPAHRQTDMGPPPTPQHVRSSRENTNTGGNPNNGQVPNPPGSSRLANLPPPRSHQQLNVPATPVQSSSAGVRRFFPSGGQSIGVRNPSRSSNLLASGGQRTPFVPQVQNGRQGGFG</sequence>
<name>A0A0C3CXN6_HEBCY</name>
<dbReference type="HOGENOM" id="CLU_1111521_0_0_1"/>
<evidence type="ECO:0000313" key="3">
    <source>
        <dbReference type="Proteomes" id="UP000053424"/>
    </source>
</evidence>
<keyword evidence="3" id="KW-1185">Reference proteome</keyword>